<dbReference type="Gene3D" id="3.30.559.10">
    <property type="entry name" value="Chloramphenicol acetyltransferase-like domain"/>
    <property type="match status" value="2"/>
</dbReference>
<dbReference type="GO" id="GO:0005739">
    <property type="term" value="C:mitochondrion"/>
    <property type="evidence" value="ECO:0007669"/>
    <property type="project" value="TreeGrafter"/>
</dbReference>
<evidence type="ECO:0000256" key="5">
    <source>
        <dbReference type="ARBA" id="ARBA00023098"/>
    </source>
</evidence>
<feature type="non-terminal residue" evidence="10">
    <location>
        <position position="1"/>
    </location>
</feature>
<dbReference type="InterPro" id="IPR042572">
    <property type="entry name" value="Carn_acyl_trans_N"/>
</dbReference>
<dbReference type="AlphaFoldDB" id="A0A0D6ELN5"/>
<protein>
    <submittedName>
        <fullName evidence="10">SPOSA6832_02562-mRNA-1:cds</fullName>
    </submittedName>
</protein>
<evidence type="ECO:0000259" key="9">
    <source>
        <dbReference type="Pfam" id="PF00755"/>
    </source>
</evidence>
<evidence type="ECO:0000313" key="11">
    <source>
        <dbReference type="Proteomes" id="UP000243876"/>
    </source>
</evidence>
<dbReference type="GO" id="GO:0009437">
    <property type="term" value="P:carnitine metabolic process"/>
    <property type="evidence" value="ECO:0007669"/>
    <property type="project" value="TreeGrafter"/>
</dbReference>
<keyword evidence="4" id="KW-0276">Fatty acid metabolism</keyword>
<dbReference type="OrthoDB" id="240216at2759"/>
<feature type="active site" description="Proton acceptor" evidence="7">
    <location>
        <position position="435"/>
    </location>
</feature>
<keyword evidence="3" id="KW-0808">Transferase</keyword>
<evidence type="ECO:0000256" key="6">
    <source>
        <dbReference type="ARBA" id="ARBA00023315"/>
    </source>
</evidence>
<evidence type="ECO:0000256" key="8">
    <source>
        <dbReference type="SAM" id="MobiDB-lite"/>
    </source>
</evidence>
<dbReference type="InterPro" id="IPR042231">
    <property type="entry name" value="Cho/carn_acyl_trans_2"/>
</dbReference>
<feature type="domain" description="Choline/carnitine acyltransferase" evidence="9">
    <location>
        <begin position="117"/>
        <end position="544"/>
    </location>
</feature>
<dbReference type="Proteomes" id="UP000243876">
    <property type="component" value="Unassembled WGS sequence"/>
</dbReference>
<comment type="similarity">
    <text evidence="1">Belongs to the carnitine/choline acetyltransferase family.</text>
</comment>
<keyword evidence="5" id="KW-0443">Lipid metabolism</keyword>
<evidence type="ECO:0000256" key="7">
    <source>
        <dbReference type="PIRSR" id="PIRSR600542-1"/>
    </source>
</evidence>
<evidence type="ECO:0000256" key="2">
    <source>
        <dbReference type="ARBA" id="ARBA00022448"/>
    </source>
</evidence>
<dbReference type="Gene3D" id="3.30.559.70">
    <property type="entry name" value="Choline/Carnitine o-acyltransferase, domain 2"/>
    <property type="match status" value="1"/>
</dbReference>
<evidence type="ECO:0000256" key="1">
    <source>
        <dbReference type="ARBA" id="ARBA00005232"/>
    </source>
</evidence>
<dbReference type="Pfam" id="PF00755">
    <property type="entry name" value="Carn_acyltransf"/>
    <property type="match status" value="2"/>
</dbReference>
<organism evidence="10 11">
    <name type="scientific">Sporidiobolus salmonicolor</name>
    <name type="common">Yeast-like fungus</name>
    <name type="synonym">Sporobolomyces salmonicolor</name>
    <dbReference type="NCBI Taxonomy" id="5005"/>
    <lineage>
        <taxon>Eukaryota</taxon>
        <taxon>Fungi</taxon>
        <taxon>Dikarya</taxon>
        <taxon>Basidiomycota</taxon>
        <taxon>Pucciniomycotina</taxon>
        <taxon>Microbotryomycetes</taxon>
        <taxon>Sporidiobolales</taxon>
        <taxon>Sporidiobolaceae</taxon>
        <taxon>Sporobolomyces</taxon>
    </lineage>
</organism>
<dbReference type="InterPro" id="IPR039551">
    <property type="entry name" value="Cho/carn_acyl_trans"/>
</dbReference>
<reference evidence="11" key="1">
    <citation type="submission" date="2015-02" db="EMBL/GenBank/DDBJ databases">
        <authorList>
            <person name="Gon?alves P."/>
        </authorList>
    </citation>
    <scope>NUCLEOTIDE SEQUENCE [LARGE SCALE GENOMIC DNA]</scope>
</reference>
<proteinExistence type="inferred from homology"/>
<dbReference type="PANTHER" id="PTHR22589">
    <property type="entry name" value="CARNITINE O-ACYLTRANSFERASE"/>
    <property type="match status" value="1"/>
</dbReference>
<dbReference type="SUPFAM" id="SSF52777">
    <property type="entry name" value="CoA-dependent acyltransferases"/>
    <property type="match status" value="3"/>
</dbReference>
<accession>A0A0D6ELN5</accession>
<dbReference type="GO" id="GO:0006631">
    <property type="term" value="P:fatty acid metabolic process"/>
    <property type="evidence" value="ECO:0007669"/>
    <property type="project" value="UniProtKB-KW"/>
</dbReference>
<evidence type="ECO:0000256" key="3">
    <source>
        <dbReference type="ARBA" id="ARBA00022679"/>
    </source>
</evidence>
<gene>
    <name evidence="10" type="primary">SPOSA6832_02562</name>
</gene>
<evidence type="ECO:0000256" key="4">
    <source>
        <dbReference type="ARBA" id="ARBA00022832"/>
    </source>
</evidence>
<evidence type="ECO:0000313" key="10">
    <source>
        <dbReference type="EMBL" id="CEQ40894.1"/>
    </source>
</evidence>
<feature type="region of interest" description="Disordered" evidence="8">
    <location>
        <begin position="64"/>
        <end position="105"/>
    </location>
</feature>
<keyword evidence="6" id="KW-0012">Acyltransferase</keyword>
<dbReference type="PANTHER" id="PTHR22589:SF103">
    <property type="entry name" value="CARNITINE O-ACETYL-TRANSFERASE, ISOFORM A-RELATED"/>
    <property type="match status" value="1"/>
</dbReference>
<name>A0A0D6ELN5_SPOSA</name>
<feature type="compositionally biased region" description="Low complexity" evidence="8">
    <location>
        <begin position="64"/>
        <end position="77"/>
    </location>
</feature>
<dbReference type="EMBL" id="CENE01000010">
    <property type="protein sequence ID" value="CEQ40894.1"/>
    <property type="molecule type" value="Genomic_DNA"/>
</dbReference>
<keyword evidence="11" id="KW-1185">Reference proteome</keyword>
<dbReference type="GO" id="GO:0004092">
    <property type="term" value="F:carnitine O-acetyltransferase activity"/>
    <property type="evidence" value="ECO:0007669"/>
    <property type="project" value="TreeGrafter"/>
</dbReference>
<dbReference type="GO" id="GO:0005777">
    <property type="term" value="C:peroxisome"/>
    <property type="evidence" value="ECO:0007669"/>
    <property type="project" value="TreeGrafter"/>
</dbReference>
<sequence length="756" mass="84034">MRKSGGLRALRVRLPPSGSPPFGLNSLALLASLLASSAQHVWMLRPPLARLPRAFALRMPLRSSSSVTVPPTSSPSVHSRLMPASTPPPWAEWRSDPPSSTPATSTMLVNQSKLARLPVPKLDETLELLLESCRPLAGSRAELDALQRKMEEFRKEGGLGRELQKRLEQRREQDGVRNWLAEWWDTQAYMAYRDSVVINVSYYFGFDRLPQAPPATSNPPAQDPAYVAASIAKTALEFRRLIATGVLEPELAGRTKEDGELCMESYKWAFNACRIPASPSDYAIKTPETASDAQHFVVVKRNRFYKVSVADERENEYSVEHLRSAIQKIVEESEKLEKAPPVGVLTGINRDRWAEAHGHLLSDSSNHATLRSIHTSAFVISLDEATPSPHDSNAGLVEFSERLWHGRDEGGNRWWDKPLQWVVFRNGEAGFIGEHSCMDGTPTARLNDFLTKRLLTSEPFPPSSASSSPPTPTPLPFSLDSTALTYVANAEKEFAEHIAPYDVFYLSYRKYGKDEIKKKKTSPDGWVQMLFQLAYYMTVRAFSPMPAPPHTADPPFLSRALSLCIQHARPTATYEAAQTRRFQLGRTETVRILTSPSLAFVRAMVDPASLPMSTPDKLELFRAAVKQHGGDMKRASGGTGIDRHLFGLKMIASEAPGMAEDALGEGQLLADALVKESGTWRMSTSQIYIRHSPSYGWGPVQPDGYGLPYMIHPESLQLTVTCRRSLKGQELIDNFGKAADMLMELHEEGERRGGKM</sequence>
<dbReference type="InterPro" id="IPR023213">
    <property type="entry name" value="CAT-like_dom_sf"/>
</dbReference>
<dbReference type="Gene3D" id="1.10.275.20">
    <property type="entry name" value="Choline/Carnitine o-acyltransferase"/>
    <property type="match status" value="2"/>
</dbReference>
<keyword evidence="2" id="KW-0813">Transport</keyword>
<dbReference type="InterPro" id="IPR000542">
    <property type="entry name" value="Carn_acyl_trans"/>
</dbReference>
<feature type="domain" description="Choline/carnitine acyltransferase" evidence="9">
    <location>
        <begin position="566"/>
        <end position="725"/>
    </location>
</feature>